<dbReference type="Proteomes" id="UP000050795">
    <property type="component" value="Unassembled WGS sequence"/>
</dbReference>
<evidence type="ECO:0000313" key="2">
    <source>
        <dbReference type="WBParaSite" id="TREG1_46230.1"/>
    </source>
</evidence>
<accession>A0AA85JUH6</accession>
<sequence length="67" mass="7460">MPVSSLPVVCLIVQSTAIRKIIGDSRQPCLTPILTSKDSVSFPLWITWHAALSYNCWMRCIIVDGVQ</sequence>
<name>A0AA85JUH6_TRIRE</name>
<protein>
    <submittedName>
        <fullName evidence="2">Uncharacterized protein</fullName>
    </submittedName>
</protein>
<evidence type="ECO:0000313" key="1">
    <source>
        <dbReference type="Proteomes" id="UP000050795"/>
    </source>
</evidence>
<organism evidence="1 2">
    <name type="scientific">Trichobilharzia regenti</name>
    <name type="common">Nasal bird schistosome</name>
    <dbReference type="NCBI Taxonomy" id="157069"/>
    <lineage>
        <taxon>Eukaryota</taxon>
        <taxon>Metazoa</taxon>
        <taxon>Spiralia</taxon>
        <taxon>Lophotrochozoa</taxon>
        <taxon>Platyhelminthes</taxon>
        <taxon>Trematoda</taxon>
        <taxon>Digenea</taxon>
        <taxon>Strigeidida</taxon>
        <taxon>Schistosomatoidea</taxon>
        <taxon>Schistosomatidae</taxon>
        <taxon>Trichobilharzia</taxon>
    </lineage>
</organism>
<proteinExistence type="predicted"/>
<reference evidence="2" key="2">
    <citation type="submission" date="2023-11" db="UniProtKB">
        <authorList>
            <consortium name="WormBaseParasite"/>
        </authorList>
    </citation>
    <scope>IDENTIFICATION</scope>
</reference>
<reference evidence="1" key="1">
    <citation type="submission" date="2022-06" db="EMBL/GenBank/DDBJ databases">
        <authorList>
            <person name="Berger JAMES D."/>
            <person name="Berger JAMES D."/>
        </authorList>
    </citation>
    <scope>NUCLEOTIDE SEQUENCE [LARGE SCALE GENOMIC DNA]</scope>
</reference>
<keyword evidence="1" id="KW-1185">Reference proteome</keyword>
<dbReference type="WBParaSite" id="TREG1_46230.1">
    <property type="protein sequence ID" value="TREG1_46230.1"/>
    <property type="gene ID" value="TREG1_46230"/>
</dbReference>
<dbReference type="AlphaFoldDB" id="A0AA85JUH6"/>